<dbReference type="Proteomes" id="UP000008130">
    <property type="component" value="Chromosome"/>
</dbReference>
<accession>F2J0F1</accession>
<keyword evidence="2" id="KW-1185">Reference proteome</keyword>
<dbReference type="CDD" id="cd18773">
    <property type="entry name" value="PDC1_HK_sensor"/>
    <property type="match status" value="1"/>
</dbReference>
<dbReference type="eggNOG" id="COG0834">
    <property type="taxonomic scope" value="Bacteria"/>
</dbReference>
<dbReference type="AlphaFoldDB" id="F2J0F1"/>
<dbReference type="RefSeq" id="WP_013651936.1">
    <property type="nucleotide sequence ID" value="NC_015259.1"/>
</dbReference>
<organism evidence="1 2">
    <name type="scientific">Polymorphum gilvum (strain LMG 25793 / CGMCC 1.9160 / SL003B-26A1)</name>
    <dbReference type="NCBI Taxonomy" id="991905"/>
    <lineage>
        <taxon>Bacteria</taxon>
        <taxon>Pseudomonadati</taxon>
        <taxon>Pseudomonadota</taxon>
        <taxon>Alphaproteobacteria</taxon>
        <taxon>Rhodobacterales</taxon>
        <taxon>Paracoccaceae</taxon>
        <taxon>Polymorphum</taxon>
    </lineage>
</organism>
<gene>
    <name evidence="1" type="ordered locus">SL003B_1190</name>
</gene>
<reference evidence="1 2" key="1">
    <citation type="journal article" date="2011" name="J. Bacteriol.">
        <title>Complete genome sequence of Polymorphum gilvum SL003B-26A1T, a crude oil-degrading bacterium from oil-polluted saline soil.</title>
        <authorList>
            <person name="Li S.G."/>
            <person name="Tang Y.Q."/>
            <person name="Nie Y."/>
            <person name="Cai M."/>
            <person name="Wu X.L."/>
        </authorList>
    </citation>
    <scope>NUCLEOTIDE SEQUENCE [LARGE SCALE GENOMIC DNA]</scope>
    <source>
        <strain evidence="2">LMG 25793 / CGMCC 1.9160 / SL003B-26A1</strain>
    </source>
</reference>
<proteinExistence type="predicted"/>
<dbReference type="HOGENOM" id="CLU_092389_0_0_5"/>
<dbReference type="STRING" id="991905.SL003B_1190"/>
<dbReference type="PATRIC" id="fig|991905.3.peg.1217"/>
<evidence type="ECO:0000313" key="1">
    <source>
        <dbReference type="EMBL" id="ADZ69619.1"/>
    </source>
</evidence>
<dbReference type="KEGG" id="pgv:SL003B_1190"/>
<protein>
    <submittedName>
        <fullName evidence="1">Conserved hypothetical exported protein</fullName>
    </submittedName>
</protein>
<evidence type="ECO:0000313" key="2">
    <source>
        <dbReference type="Proteomes" id="UP000008130"/>
    </source>
</evidence>
<name>F2J0F1_POLGS</name>
<dbReference type="EMBL" id="CP002568">
    <property type="protein sequence ID" value="ADZ69619.1"/>
    <property type="molecule type" value="Genomic_DNA"/>
</dbReference>
<sequence>MWKSMVIAAFSLALSGGGGGANEFRVELTELAKGRIARIAADPALVEAIRVQNALTADYDQSRIDALDEAWRAQARAASRPMIDEVLQNPLSRFLAQVQVESDGLFTEIFAMDAKGLNVGQSLITTDYWQGDEAKWQETFGADAGAVHIGELEFDESTQTLQSQVSVPVLDPDDGQPIGAITFGVDVEKL</sequence>